<keyword evidence="10" id="KW-1185">Reference proteome</keyword>
<evidence type="ECO:0000313" key="9">
    <source>
        <dbReference type="EMBL" id="PZW36416.1"/>
    </source>
</evidence>
<dbReference type="PANTHER" id="PTHR13767">
    <property type="entry name" value="TRNA-PSEUDOURIDINE SYNTHASE"/>
    <property type="match status" value="1"/>
</dbReference>
<feature type="domain" description="tRNA pseudouridylate synthase B C-terminal" evidence="8">
    <location>
        <begin position="172"/>
        <end position="230"/>
    </location>
</feature>
<dbReference type="InterPro" id="IPR032819">
    <property type="entry name" value="TruB_C"/>
</dbReference>
<reference evidence="9 10" key="1">
    <citation type="submission" date="2018-06" db="EMBL/GenBank/DDBJ databases">
        <title>Genomic Encyclopedia of Archaeal and Bacterial Type Strains, Phase II (KMG-II): from individual species to whole genera.</title>
        <authorList>
            <person name="Goeker M."/>
        </authorList>
    </citation>
    <scope>NUCLEOTIDE SEQUENCE [LARGE SCALE GENOMIC DNA]</scope>
    <source>
        <strain evidence="9 10">ATCC BAA-1881</strain>
    </source>
</reference>
<dbReference type="Proteomes" id="UP000248806">
    <property type="component" value="Unassembled WGS sequence"/>
</dbReference>
<accession>A0A326UDQ3</accession>
<comment type="similarity">
    <text evidence="2 5">Belongs to the pseudouridine synthase TruB family. Type 1 subfamily.</text>
</comment>
<feature type="domain" description="Pseudouridine synthase II N-terminal" evidence="6">
    <location>
        <begin position="23"/>
        <end position="171"/>
    </location>
</feature>
<dbReference type="CDD" id="cd21152">
    <property type="entry name" value="PUA_TruB_bacterial"/>
    <property type="match status" value="1"/>
</dbReference>
<dbReference type="Gene3D" id="3.30.2350.10">
    <property type="entry name" value="Pseudouridine synthase"/>
    <property type="match status" value="1"/>
</dbReference>
<evidence type="ECO:0000256" key="1">
    <source>
        <dbReference type="ARBA" id="ARBA00000385"/>
    </source>
</evidence>
<comment type="catalytic activity">
    <reaction evidence="1 5">
        <text>uridine(55) in tRNA = pseudouridine(55) in tRNA</text>
        <dbReference type="Rhea" id="RHEA:42532"/>
        <dbReference type="Rhea" id="RHEA-COMP:10101"/>
        <dbReference type="Rhea" id="RHEA-COMP:10102"/>
        <dbReference type="ChEBI" id="CHEBI:65314"/>
        <dbReference type="ChEBI" id="CHEBI:65315"/>
        <dbReference type="EC" id="5.4.99.25"/>
    </reaction>
</comment>
<dbReference type="Pfam" id="PF09142">
    <property type="entry name" value="TruB_C"/>
    <property type="match status" value="1"/>
</dbReference>
<evidence type="ECO:0000259" key="8">
    <source>
        <dbReference type="Pfam" id="PF16198"/>
    </source>
</evidence>
<dbReference type="SUPFAM" id="SSF55120">
    <property type="entry name" value="Pseudouridine synthase"/>
    <property type="match status" value="1"/>
</dbReference>
<dbReference type="GO" id="GO:0160148">
    <property type="term" value="F:tRNA pseudouridine(55) synthase activity"/>
    <property type="evidence" value="ECO:0007669"/>
    <property type="project" value="UniProtKB-EC"/>
</dbReference>
<dbReference type="RefSeq" id="WP_111318643.1">
    <property type="nucleotide sequence ID" value="NZ_BIFX01000001.1"/>
</dbReference>
<dbReference type="InterPro" id="IPR015225">
    <property type="entry name" value="tRNA_psdUridine_synth_fam2_C"/>
</dbReference>
<dbReference type="EMBL" id="QKUF01000001">
    <property type="protein sequence ID" value="PZW36416.1"/>
    <property type="molecule type" value="Genomic_DNA"/>
</dbReference>
<dbReference type="CDD" id="cd02573">
    <property type="entry name" value="PseudoU_synth_EcTruB"/>
    <property type="match status" value="1"/>
</dbReference>
<feature type="domain" description="tRNA pseudouridine synthase II TruB subfamily 2 C-terminal" evidence="7">
    <location>
        <begin position="233"/>
        <end position="293"/>
    </location>
</feature>
<dbReference type="HAMAP" id="MF_01080">
    <property type="entry name" value="TruB_bact"/>
    <property type="match status" value="1"/>
</dbReference>
<evidence type="ECO:0000256" key="2">
    <source>
        <dbReference type="ARBA" id="ARBA00005642"/>
    </source>
</evidence>
<evidence type="ECO:0000313" key="10">
    <source>
        <dbReference type="Proteomes" id="UP000248806"/>
    </source>
</evidence>
<name>A0A326UDQ3_THEHA</name>
<dbReference type="FunFam" id="3.30.2350.10:FF:000011">
    <property type="entry name" value="tRNA pseudouridine synthase B"/>
    <property type="match status" value="1"/>
</dbReference>
<evidence type="ECO:0000259" key="7">
    <source>
        <dbReference type="Pfam" id="PF09142"/>
    </source>
</evidence>
<evidence type="ECO:0000256" key="5">
    <source>
        <dbReference type="HAMAP-Rule" id="MF_01080"/>
    </source>
</evidence>
<keyword evidence="4 5" id="KW-0413">Isomerase</keyword>
<dbReference type="PANTHER" id="PTHR13767:SF2">
    <property type="entry name" value="PSEUDOURIDYLATE SYNTHASE TRUB1"/>
    <property type="match status" value="1"/>
</dbReference>
<comment type="caution">
    <text evidence="9">The sequence shown here is derived from an EMBL/GenBank/DDBJ whole genome shotgun (WGS) entry which is preliminary data.</text>
</comment>
<proteinExistence type="inferred from homology"/>
<dbReference type="GO" id="GO:0003723">
    <property type="term" value="F:RNA binding"/>
    <property type="evidence" value="ECO:0007669"/>
    <property type="project" value="InterPro"/>
</dbReference>
<sequence>MDGILVINKATGMTSHDVVARVRRLVKQKRVGHAGTLDPMAQGVLPLCLGQATRVAEYLSESGKAYEAGITFGTVTDTYDTEGTVLRTADASTLTLEQIQAALPHFLGKQQQLPPRYSAIKLQGQPAYKLARAGSEVQLQPRPIEIYHLNVLAWTPPTLMLAVECSKGTYIRSLAYDLGEYLGYGAHLSSLTRTRSGPFTLAKSVTLEALASAIEENRLQEYLLPADSAVRHFPGLTLDAETAERVLHGNTFRYPALPHTQTPLARVYDPDGRFIALASWNSEQCTWQPVKVFVTA</sequence>
<evidence type="ECO:0000256" key="4">
    <source>
        <dbReference type="ARBA" id="ARBA00023235"/>
    </source>
</evidence>
<dbReference type="Pfam" id="PF01509">
    <property type="entry name" value="TruB_N"/>
    <property type="match status" value="1"/>
</dbReference>
<dbReference type="GO" id="GO:0031119">
    <property type="term" value="P:tRNA pseudouridine synthesis"/>
    <property type="evidence" value="ECO:0007669"/>
    <property type="project" value="UniProtKB-UniRule"/>
</dbReference>
<dbReference type="OrthoDB" id="9802309at2"/>
<organism evidence="9 10">
    <name type="scientific">Thermosporothrix hazakensis</name>
    <dbReference type="NCBI Taxonomy" id="644383"/>
    <lineage>
        <taxon>Bacteria</taxon>
        <taxon>Bacillati</taxon>
        <taxon>Chloroflexota</taxon>
        <taxon>Ktedonobacteria</taxon>
        <taxon>Ktedonobacterales</taxon>
        <taxon>Thermosporotrichaceae</taxon>
        <taxon>Thermosporothrix</taxon>
    </lineage>
</organism>
<dbReference type="InterPro" id="IPR014780">
    <property type="entry name" value="tRNA_psdUridine_synth_TruB"/>
</dbReference>
<dbReference type="GO" id="GO:1990481">
    <property type="term" value="P:mRNA pseudouridine synthesis"/>
    <property type="evidence" value="ECO:0007669"/>
    <property type="project" value="TreeGrafter"/>
</dbReference>
<evidence type="ECO:0000256" key="3">
    <source>
        <dbReference type="ARBA" id="ARBA00022694"/>
    </source>
</evidence>
<keyword evidence="3 5" id="KW-0819">tRNA processing</keyword>
<dbReference type="NCBIfam" id="TIGR00431">
    <property type="entry name" value="TruB"/>
    <property type="match status" value="1"/>
</dbReference>
<dbReference type="InterPro" id="IPR020103">
    <property type="entry name" value="PsdUridine_synth_cat_dom_sf"/>
</dbReference>
<protein>
    <recommendedName>
        <fullName evidence="5">tRNA pseudouridine synthase B</fullName>
        <ecNumber evidence="5">5.4.99.25</ecNumber>
    </recommendedName>
    <alternativeName>
        <fullName evidence="5">tRNA pseudouridine(55) synthase</fullName>
        <shortName evidence="5">Psi55 synthase</shortName>
    </alternativeName>
    <alternativeName>
        <fullName evidence="5">tRNA pseudouridylate synthase</fullName>
    </alternativeName>
    <alternativeName>
        <fullName evidence="5">tRNA-uridine isomerase</fullName>
    </alternativeName>
</protein>
<dbReference type="AlphaFoldDB" id="A0A326UDQ3"/>
<dbReference type="InterPro" id="IPR002501">
    <property type="entry name" value="PsdUridine_synth_N"/>
</dbReference>
<comment type="function">
    <text evidence="5">Responsible for synthesis of pseudouridine from uracil-55 in the psi GC loop of transfer RNAs.</text>
</comment>
<evidence type="ECO:0000259" key="6">
    <source>
        <dbReference type="Pfam" id="PF01509"/>
    </source>
</evidence>
<dbReference type="EC" id="5.4.99.25" evidence="5"/>
<dbReference type="Pfam" id="PF16198">
    <property type="entry name" value="TruB_C_2"/>
    <property type="match status" value="1"/>
</dbReference>
<feature type="active site" description="Nucleophile" evidence="5">
    <location>
        <position position="38"/>
    </location>
</feature>
<gene>
    <name evidence="5" type="primary">truB</name>
    <name evidence="9" type="ORF">EI42_00590</name>
</gene>